<dbReference type="EMBL" id="JAOQIO010000007">
    <property type="protein sequence ID" value="MCU6790956.1"/>
    <property type="molecule type" value="Genomic_DNA"/>
</dbReference>
<keyword evidence="5" id="KW-1185">Reference proteome</keyword>
<keyword evidence="3" id="KW-0812">Transmembrane</keyword>
<gene>
    <name evidence="4" type="ORF">OB236_02330</name>
</gene>
<dbReference type="Pfam" id="PF03323">
    <property type="entry name" value="GerA"/>
    <property type="match status" value="1"/>
</dbReference>
<feature type="transmembrane region" description="Helical" evidence="3">
    <location>
        <begin position="362"/>
        <end position="381"/>
    </location>
</feature>
<protein>
    <submittedName>
        <fullName evidence="4">Spore germination protein</fullName>
    </submittedName>
</protein>
<name>A0ABT2U9U3_9BACL</name>
<dbReference type="InterPro" id="IPR004995">
    <property type="entry name" value="Spore_Ger"/>
</dbReference>
<feature type="transmembrane region" description="Helical" evidence="3">
    <location>
        <begin position="310"/>
        <end position="327"/>
    </location>
</feature>
<keyword evidence="2 3" id="KW-0472">Membrane</keyword>
<feature type="transmembrane region" description="Helical" evidence="3">
    <location>
        <begin position="229"/>
        <end position="247"/>
    </location>
</feature>
<sequence length="472" mass="52483">MTDNMLDNKQLLLNQLQHTDDLIMADLSMDAGQAITVCYLEGMTDSKKLEKMLTLFKENKEMLSAFQKETKVYTIEDTAEQLVSGLTVLLIPAEAYGIAIATFGVQLRNVDEPDSESTVKGPRSGFTESLHNNIALVRFHFPSTNLKVEYRKVGYLSKMTLAILSVSQITNPDILNELHLRIGEIPIDAILGSNYVEEWIIDNPYTLFPLVESTERPDRVIGALLDGRIAVVAQGTPFVILLPFVFLQAFQVSEDYNWNFYIGSCVRLLRLFCGFLGLILPAFYVATVTYHHELVPTPLLQSIAAAKEPVPFPAVLESFMMMFAFEIMREAGVRMPKQVGQAVSIVGALILGQAAVQAGIVSPIMVIIAALTGICTFTLPPTAMNYTIRILQFAMTLLASLLGYVGIMVGIIMLLTYLASLRSFGIPYLGPAAPFDMDQLTDVIIRRPHPVNYKRPSMFRPLSRTRFNGKKR</sequence>
<dbReference type="PANTHER" id="PTHR22550">
    <property type="entry name" value="SPORE GERMINATION PROTEIN"/>
    <property type="match status" value="1"/>
</dbReference>
<reference evidence="4 5" key="1">
    <citation type="submission" date="2022-09" db="EMBL/GenBank/DDBJ databases">
        <authorList>
            <person name="Han X.L."/>
            <person name="Wang Q."/>
            <person name="Lu T."/>
        </authorList>
    </citation>
    <scope>NUCLEOTIDE SEQUENCE [LARGE SCALE GENOMIC DNA]</scope>
    <source>
        <strain evidence="4 5">WQ 127069</strain>
    </source>
</reference>
<comment type="similarity">
    <text evidence="1">Belongs to the GerABKA family.</text>
</comment>
<organism evidence="4 5">
    <name type="scientific">Paenibacillus baimaensis</name>
    <dbReference type="NCBI Taxonomy" id="2982185"/>
    <lineage>
        <taxon>Bacteria</taxon>
        <taxon>Bacillati</taxon>
        <taxon>Bacillota</taxon>
        <taxon>Bacilli</taxon>
        <taxon>Bacillales</taxon>
        <taxon>Paenibacillaceae</taxon>
        <taxon>Paenibacillus</taxon>
    </lineage>
</organism>
<feature type="transmembrane region" description="Helical" evidence="3">
    <location>
        <begin position="393"/>
        <end position="419"/>
    </location>
</feature>
<evidence type="ECO:0000256" key="2">
    <source>
        <dbReference type="ARBA" id="ARBA00023136"/>
    </source>
</evidence>
<accession>A0ABT2U9U3</accession>
<dbReference type="PANTHER" id="PTHR22550:SF5">
    <property type="entry name" value="LEUCINE ZIPPER PROTEIN 4"/>
    <property type="match status" value="1"/>
</dbReference>
<evidence type="ECO:0000256" key="3">
    <source>
        <dbReference type="SAM" id="Phobius"/>
    </source>
</evidence>
<proteinExistence type="inferred from homology"/>
<comment type="caution">
    <text evidence="4">The sequence shown here is derived from an EMBL/GenBank/DDBJ whole genome shotgun (WGS) entry which is preliminary data.</text>
</comment>
<dbReference type="PIRSF" id="PIRSF005690">
    <property type="entry name" value="GerBA"/>
    <property type="match status" value="1"/>
</dbReference>
<evidence type="ECO:0000313" key="5">
    <source>
        <dbReference type="Proteomes" id="UP001652445"/>
    </source>
</evidence>
<feature type="transmembrane region" description="Helical" evidence="3">
    <location>
        <begin position="268"/>
        <end position="290"/>
    </location>
</feature>
<dbReference type="InterPro" id="IPR050768">
    <property type="entry name" value="UPF0353/GerABKA_families"/>
</dbReference>
<dbReference type="Proteomes" id="UP001652445">
    <property type="component" value="Unassembled WGS sequence"/>
</dbReference>
<evidence type="ECO:0000313" key="4">
    <source>
        <dbReference type="EMBL" id="MCU6790956.1"/>
    </source>
</evidence>
<keyword evidence="3" id="KW-1133">Transmembrane helix</keyword>
<evidence type="ECO:0000256" key="1">
    <source>
        <dbReference type="ARBA" id="ARBA00005278"/>
    </source>
</evidence>
<feature type="transmembrane region" description="Helical" evidence="3">
    <location>
        <begin position="339"/>
        <end position="356"/>
    </location>
</feature>